<feature type="compositionally biased region" description="Basic and acidic residues" evidence="9">
    <location>
        <begin position="317"/>
        <end position="335"/>
    </location>
</feature>
<keyword evidence="10" id="KW-0812">Transmembrane</keyword>
<keyword evidence="4 8" id="KW-0479">Metal-binding</keyword>
<evidence type="ECO:0000259" key="12">
    <source>
        <dbReference type="SMART" id="SM00477"/>
    </source>
</evidence>
<protein>
    <recommendedName>
        <fullName evidence="8">Endonuclease</fullName>
        <ecNumber evidence="8">3.1.30.-</ecNumber>
    </recommendedName>
</protein>
<keyword evidence="7" id="KW-0460">Magnesium</keyword>
<reference evidence="14 15" key="1">
    <citation type="submission" date="2024-09" db="EMBL/GenBank/DDBJ databases">
        <authorList>
            <person name="Sun Q."/>
            <person name="Mori K."/>
        </authorList>
    </citation>
    <scope>NUCLEOTIDE SEQUENCE [LARGE SCALE GENOMIC DNA]</scope>
    <source>
        <strain evidence="14 15">TBRC 5777</strain>
    </source>
</reference>
<evidence type="ECO:0000256" key="8">
    <source>
        <dbReference type="RuleBase" id="RU366055"/>
    </source>
</evidence>
<feature type="region of interest" description="Disordered" evidence="9">
    <location>
        <begin position="110"/>
        <end position="130"/>
    </location>
</feature>
<name>A0ABV6JPV0_9PROT</name>
<evidence type="ECO:0000313" key="15">
    <source>
        <dbReference type="Proteomes" id="UP001589865"/>
    </source>
</evidence>
<evidence type="ECO:0000256" key="9">
    <source>
        <dbReference type="SAM" id="MobiDB-lite"/>
    </source>
</evidence>
<dbReference type="SUPFAM" id="SSF54060">
    <property type="entry name" value="His-Me finger endonucleases"/>
    <property type="match status" value="1"/>
</dbReference>
<evidence type="ECO:0000256" key="7">
    <source>
        <dbReference type="ARBA" id="ARBA00022842"/>
    </source>
</evidence>
<dbReference type="InterPro" id="IPR001604">
    <property type="entry name" value="Endo_G_ENPP1-like_dom"/>
</dbReference>
<dbReference type="SMART" id="SM00477">
    <property type="entry name" value="NUC"/>
    <property type="match status" value="1"/>
</dbReference>
<evidence type="ECO:0000256" key="1">
    <source>
        <dbReference type="ARBA" id="ARBA00001946"/>
    </source>
</evidence>
<keyword evidence="6 8" id="KW-0378">Hydrolase</keyword>
<dbReference type="RefSeq" id="WP_377043361.1">
    <property type="nucleotide sequence ID" value="NZ_JBHLUN010000004.1"/>
</dbReference>
<feature type="compositionally biased region" description="Polar residues" evidence="9">
    <location>
        <begin position="286"/>
        <end position="297"/>
    </location>
</feature>
<feature type="compositionally biased region" description="Low complexity" evidence="9">
    <location>
        <begin position="12"/>
        <end position="21"/>
    </location>
</feature>
<proteinExistence type="inferred from homology"/>
<dbReference type="InterPro" id="IPR018524">
    <property type="entry name" value="DNA/RNA_endonuclease_AS"/>
</dbReference>
<feature type="compositionally biased region" description="Basic and acidic residues" evidence="9">
    <location>
        <begin position="113"/>
        <end position="122"/>
    </location>
</feature>
<organism evidence="14 15">
    <name type="scientific">Roseomonas elaeocarpi</name>
    <dbReference type="NCBI Taxonomy" id="907779"/>
    <lineage>
        <taxon>Bacteria</taxon>
        <taxon>Pseudomonadati</taxon>
        <taxon>Pseudomonadota</taxon>
        <taxon>Alphaproteobacteria</taxon>
        <taxon>Acetobacterales</taxon>
        <taxon>Roseomonadaceae</taxon>
        <taxon>Roseomonas</taxon>
    </lineage>
</organism>
<comment type="cofactor">
    <cofactor evidence="1 8">
        <name>Mg(2+)</name>
        <dbReference type="ChEBI" id="CHEBI:18420"/>
    </cofactor>
</comment>
<dbReference type="InterPro" id="IPR044929">
    <property type="entry name" value="DNA/RNA_non-sp_Endonuclease_sf"/>
</dbReference>
<keyword evidence="15" id="KW-1185">Reference proteome</keyword>
<evidence type="ECO:0000256" key="6">
    <source>
        <dbReference type="ARBA" id="ARBA00022801"/>
    </source>
</evidence>
<dbReference type="PANTHER" id="PTHR13966:SF5">
    <property type="entry name" value="ENDONUCLEASE G, MITOCHONDRIAL"/>
    <property type="match status" value="1"/>
</dbReference>
<evidence type="ECO:0000256" key="4">
    <source>
        <dbReference type="ARBA" id="ARBA00022723"/>
    </source>
</evidence>
<keyword evidence="10" id="KW-0472">Membrane</keyword>
<feature type="domain" description="DNA/RNA non-specific endonuclease/pyrophosphatase/phosphodiesterase" evidence="13">
    <location>
        <begin position="79"/>
        <end position="269"/>
    </location>
</feature>
<feature type="region of interest" description="Disordered" evidence="9">
    <location>
        <begin position="286"/>
        <end position="343"/>
    </location>
</feature>
<evidence type="ECO:0000256" key="2">
    <source>
        <dbReference type="ARBA" id="ARBA00010052"/>
    </source>
</evidence>
<keyword evidence="5 8" id="KW-0255">Endonuclease</keyword>
<dbReference type="SMART" id="SM00892">
    <property type="entry name" value="Endonuclease_NS"/>
    <property type="match status" value="1"/>
</dbReference>
<keyword evidence="11" id="KW-0732">Signal</keyword>
<dbReference type="PANTHER" id="PTHR13966">
    <property type="entry name" value="ENDONUCLEASE RELATED"/>
    <property type="match status" value="1"/>
</dbReference>
<dbReference type="EMBL" id="JBHLUN010000004">
    <property type="protein sequence ID" value="MFC0407639.1"/>
    <property type="molecule type" value="Genomic_DNA"/>
</dbReference>
<dbReference type="Pfam" id="PF01223">
    <property type="entry name" value="Endonuclease_NS"/>
    <property type="match status" value="1"/>
</dbReference>
<sequence length="371" mass="39510">MILARSAPALTGRRSPGPRRSWPARLAATLMPVPLLSALLLLPAAPATAAPAACAAQYPGGTGPAIERASLRDRVEELCFGGFALLHSGVSRTPLAVSEHLTRARIRQAGQVPRDDRFHAEDALPDEDQSRLSDYARSGFDRGHMAPSGDMATAASQGESFSLANIVPQNPGSNRCLWEGVESTVRSLATEQNEVWVVTGPVFEGESLQRLNNRVLVPTSLFKAVWVPSLNGAAAYLAPNAPGVRWRAVSIEELRRITGIDVFPTLPAALRGTALALPDPRPSNIRESCYSNGNNGEVAQADNAPPPAAGRAAAPPEARRSPVEERRVDRPRNERGSPQVQPAASSRLTLILAAVFAIVAVVALIRVLGRR</sequence>
<dbReference type="InterPro" id="IPR020821">
    <property type="entry name" value="ENPP1-3/EXOG-like_nuc-like"/>
</dbReference>
<keyword evidence="3 8" id="KW-0540">Nuclease</keyword>
<evidence type="ECO:0000256" key="5">
    <source>
        <dbReference type="ARBA" id="ARBA00022759"/>
    </source>
</evidence>
<keyword evidence="10" id="KW-1133">Transmembrane helix</keyword>
<dbReference type="Gene3D" id="3.40.570.10">
    <property type="entry name" value="Extracellular Endonuclease, subunit A"/>
    <property type="match status" value="1"/>
</dbReference>
<evidence type="ECO:0000256" key="10">
    <source>
        <dbReference type="SAM" id="Phobius"/>
    </source>
</evidence>
<dbReference type="PROSITE" id="PS01070">
    <property type="entry name" value="NUCLEASE_NON_SPEC"/>
    <property type="match status" value="1"/>
</dbReference>
<comment type="similarity">
    <text evidence="2 8">Belongs to the DNA/RNA non-specific endonuclease family.</text>
</comment>
<feature type="region of interest" description="Disordered" evidence="9">
    <location>
        <begin position="1"/>
        <end position="21"/>
    </location>
</feature>
<dbReference type="EC" id="3.1.30.-" evidence="8"/>
<feature type="transmembrane region" description="Helical" evidence="10">
    <location>
        <begin position="348"/>
        <end position="368"/>
    </location>
</feature>
<feature type="domain" description="ENPP1-3/EXOG-like endonuclease/phosphodiesterase" evidence="12">
    <location>
        <begin position="82"/>
        <end position="269"/>
    </location>
</feature>
<feature type="signal peptide" evidence="11">
    <location>
        <begin position="1"/>
        <end position="49"/>
    </location>
</feature>
<dbReference type="Proteomes" id="UP001589865">
    <property type="component" value="Unassembled WGS sequence"/>
</dbReference>
<feature type="chain" id="PRO_5045061451" description="Endonuclease" evidence="11">
    <location>
        <begin position="50"/>
        <end position="371"/>
    </location>
</feature>
<comment type="caution">
    <text evidence="14">The sequence shown here is derived from an EMBL/GenBank/DDBJ whole genome shotgun (WGS) entry which is preliminary data.</text>
</comment>
<evidence type="ECO:0000256" key="3">
    <source>
        <dbReference type="ARBA" id="ARBA00022722"/>
    </source>
</evidence>
<evidence type="ECO:0000256" key="11">
    <source>
        <dbReference type="SAM" id="SignalP"/>
    </source>
</evidence>
<dbReference type="InterPro" id="IPR040255">
    <property type="entry name" value="Non-specific_endonuclease"/>
</dbReference>
<dbReference type="GO" id="GO:0004519">
    <property type="term" value="F:endonuclease activity"/>
    <property type="evidence" value="ECO:0007669"/>
    <property type="project" value="UniProtKB-KW"/>
</dbReference>
<dbReference type="InterPro" id="IPR044925">
    <property type="entry name" value="His-Me_finger_sf"/>
</dbReference>
<accession>A0ABV6JPV0</accession>
<gene>
    <name evidence="14" type="ORF">ACFFGY_05220</name>
</gene>
<evidence type="ECO:0000313" key="14">
    <source>
        <dbReference type="EMBL" id="MFC0407639.1"/>
    </source>
</evidence>
<evidence type="ECO:0000259" key="13">
    <source>
        <dbReference type="SMART" id="SM00892"/>
    </source>
</evidence>